<feature type="binding site" evidence="5">
    <location>
        <position position="282"/>
    </location>
    <ligand>
        <name>ATP</name>
        <dbReference type="ChEBI" id="CHEBI:30616"/>
    </ligand>
</feature>
<dbReference type="InterPro" id="IPR050052">
    <property type="entry name" value="ATP-dep_Clp_protease_ClpX"/>
</dbReference>
<dbReference type="CDD" id="cd19498">
    <property type="entry name" value="RecA-like_HslU"/>
    <property type="match status" value="1"/>
</dbReference>
<feature type="binding site" evidence="5">
    <location>
        <position position="19"/>
    </location>
    <ligand>
        <name>ATP</name>
        <dbReference type="ChEBI" id="CHEBI:30616"/>
    </ligand>
</feature>
<comment type="function">
    <text evidence="5">ATPase subunit of a proteasome-like degradation complex; this subunit has chaperone activity. The binding of ATP and its subsequent hydrolysis by HslU are essential for unfolding of protein substrates subsequently hydrolyzed by HslV. HslU recognizes the N-terminal part of its protein substrates and unfolds these before they are guided to HslV for hydrolysis.</text>
</comment>
<sequence>MGIDYTPKQIVGQLDKYIIGQDNAKKSVAIALRNRYRRMQLDEKIKEEIVPKNILMIGPTGVGKTEIARRLAKLVGAPFIKVEATKFTEVGYVGRDVESMVRDLVEMALRMVKEEKMNEVKGKAEVEANKKLINLLVPQADKKESTMKNPFEMLFSQQMNSDDETGSEKESEKDEEIKNKRKRVEHKLALGELEDNMVTVEIDELPPSMFDMLQGSGMEQMGMNMQDALGQFMPKKKKKRKLPVSEARKVLTQQEAQKLVDMEEAAQVAILRAEQSGIIFVDEIDKVAGKQDNSANVSREGVQRDILPIVEGSTVVTKHGPVKTDHMLFIAAGAFHMVKPSDLIPELQGRFPIRVELEKLAIEDFKRILNEPSNALLKQYKALLQTEGINVEFTDEAITRIAEIAFQVNQETDNIGARRLHTILEKLLEDLSFEAPDINMDKIEITPAYVDEKLSSIAKNKDLSQFIL</sequence>
<evidence type="ECO:0000256" key="4">
    <source>
        <dbReference type="ARBA" id="ARBA00023186"/>
    </source>
</evidence>
<dbReference type="GO" id="GO:0043335">
    <property type="term" value="P:protein unfolding"/>
    <property type="evidence" value="ECO:0007669"/>
    <property type="project" value="UniProtKB-UniRule"/>
</dbReference>
<evidence type="ECO:0000259" key="7">
    <source>
        <dbReference type="SMART" id="SM00382"/>
    </source>
</evidence>
<accession>A0A2A2IFX0</accession>
<dbReference type="Pfam" id="PF07724">
    <property type="entry name" value="AAA_2"/>
    <property type="match status" value="1"/>
</dbReference>
<evidence type="ECO:0000313" key="9">
    <source>
        <dbReference type="EMBL" id="PAV29993.1"/>
    </source>
</evidence>
<dbReference type="NCBIfam" id="NF003544">
    <property type="entry name" value="PRK05201.1"/>
    <property type="match status" value="1"/>
</dbReference>
<feature type="binding site" evidence="5">
    <location>
        <begin position="61"/>
        <end position="66"/>
    </location>
    <ligand>
        <name>ATP</name>
        <dbReference type="ChEBI" id="CHEBI:30616"/>
    </ligand>
</feature>
<evidence type="ECO:0000256" key="3">
    <source>
        <dbReference type="ARBA" id="ARBA00022840"/>
    </source>
</evidence>
<dbReference type="OrthoDB" id="9804062at2"/>
<dbReference type="GO" id="GO:0008233">
    <property type="term" value="F:peptidase activity"/>
    <property type="evidence" value="ECO:0007669"/>
    <property type="project" value="InterPro"/>
</dbReference>
<dbReference type="InterPro" id="IPR003593">
    <property type="entry name" value="AAA+_ATPase"/>
</dbReference>
<reference evidence="9 10" key="1">
    <citation type="submission" date="2017-08" db="EMBL/GenBank/DDBJ databases">
        <title>Virgibacillus indicus sp. nov. and Virgibacillus profoundi sp. nov, two moderately halophilic bacteria isolated from marine sediment by using the Microfluidic Streak Plate.</title>
        <authorList>
            <person name="Xu B."/>
            <person name="Hu B."/>
            <person name="Wang J."/>
            <person name="Zhu Y."/>
            <person name="Huang L."/>
            <person name="Du W."/>
            <person name="Huang Y."/>
        </authorList>
    </citation>
    <scope>NUCLEOTIDE SEQUENCE [LARGE SCALE GENOMIC DNA]</scope>
    <source>
        <strain evidence="9 10">IO3-P3-H5</strain>
    </source>
</reference>
<organism evidence="9 10">
    <name type="scientific">Virgibacillus profundi</name>
    <dbReference type="NCBI Taxonomy" id="2024555"/>
    <lineage>
        <taxon>Bacteria</taxon>
        <taxon>Bacillati</taxon>
        <taxon>Bacillota</taxon>
        <taxon>Bacilli</taxon>
        <taxon>Bacillales</taxon>
        <taxon>Bacillaceae</taxon>
        <taxon>Virgibacillus</taxon>
    </lineage>
</organism>
<dbReference type="Pfam" id="PF00004">
    <property type="entry name" value="AAA"/>
    <property type="match status" value="1"/>
</dbReference>
<dbReference type="Proteomes" id="UP000218887">
    <property type="component" value="Unassembled WGS sequence"/>
</dbReference>
<dbReference type="GO" id="GO:0016887">
    <property type="term" value="F:ATP hydrolysis activity"/>
    <property type="evidence" value="ECO:0007669"/>
    <property type="project" value="InterPro"/>
</dbReference>
<dbReference type="SUPFAM" id="SSF52540">
    <property type="entry name" value="P-loop containing nucleoside triphosphate hydrolases"/>
    <property type="match status" value="1"/>
</dbReference>
<feature type="compositionally biased region" description="Basic and acidic residues" evidence="6">
    <location>
        <begin position="166"/>
        <end position="178"/>
    </location>
</feature>
<feature type="region of interest" description="Disordered" evidence="6">
    <location>
        <begin position="158"/>
        <end position="179"/>
    </location>
</feature>
<gene>
    <name evidence="5 9" type="primary">hslU</name>
    <name evidence="9" type="ORF">CIL05_08940</name>
</gene>
<comment type="subcellular location">
    <subcellularLocation>
        <location evidence="5">Cytoplasm</location>
    </subcellularLocation>
</comment>
<dbReference type="AlphaFoldDB" id="A0A2A2IFX0"/>
<dbReference type="SMART" id="SM00382">
    <property type="entry name" value="AAA"/>
    <property type="match status" value="1"/>
</dbReference>
<dbReference type="FunFam" id="3.40.50.300:FF:000220">
    <property type="entry name" value="ATP-dependent protease ATPase subunit HslU"/>
    <property type="match status" value="1"/>
</dbReference>
<evidence type="ECO:0000256" key="2">
    <source>
        <dbReference type="ARBA" id="ARBA00022741"/>
    </source>
</evidence>
<evidence type="ECO:0000256" key="5">
    <source>
        <dbReference type="HAMAP-Rule" id="MF_00249"/>
    </source>
</evidence>
<protein>
    <recommendedName>
        <fullName evidence="5">ATP-dependent protease ATPase subunit HslU</fullName>
    </recommendedName>
    <alternativeName>
        <fullName evidence="5">Unfoldase HslU</fullName>
    </alternativeName>
</protein>
<dbReference type="Pfam" id="PF10431">
    <property type="entry name" value="ClpB_D2-small"/>
    <property type="match status" value="1"/>
</dbReference>
<evidence type="ECO:0000259" key="8">
    <source>
        <dbReference type="SMART" id="SM01086"/>
    </source>
</evidence>
<dbReference type="InterPro" id="IPR027417">
    <property type="entry name" value="P-loop_NTPase"/>
</dbReference>
<keyword evidence="5" id="KW-0963">Cytoplasm</keyword>
<comment type="similarity">
    <text evidence="1 5">Belongs to the ClpX chaperone family. HslU subfamily.</text>
</comment>
<evidence type="ECO:0000256" key="1">
    <source>
        <dbReference type="ARBA" id="ARBA00009771"/>
    </source>
</evidence>
<keyword evidence="2 5" id="KW-0547">Nucleotide-binding</keyword>
<keyword evidence="10" id="KW-1185">Reference proteome</keyword>
<dbReference type="Gene3D" id="3.40.50.300">
    <property type="entry name" value="P-loop containing nucleotide triphosphate hydrolases"/>
    <property type="match status" value="2"/>
</dbReference>
<dbReference type="EMBL" id="NPOA01000005">
    <property type="protein sequence ID" value="PAV29993.1"/>
    <property type="molecule type" value="Genomic_DNA"/>
</dbReference>
<dbReference type="GO" id="GO:0005524">
    <property type="term" value="F:ATP binding"/>
    <property type="evidence" value="ECO:0007669"/>
    <property type="project" value="UniProtKB-UniRule"/>
</dbReference>
<evidence type="ECO:0000313" key="10">
    <source>
        <dbReference type="Proteomes" id="UP000218887"/>
    </source>
</evidence>
<proteinExistence type="inferred from homology"/>
<feature type="binding site" evidence="5">
    <location>
        <position position="346"/>
    </location>
    <ligand>
        <name>ATP</name>
        <dbReference type="ChEBI" id="CHEBI:30616"/>
    </ligand>
</feature>
<dbReference type="InterPro" id="IPR019489">
    <property type="entry name" value="Clp_ATPase_C"/>
</dbReference>
<dbReference type="InterPro" id="IPR004491">
    <property type="entry name" value="HslU"/>
</dbReference>
<dbReference type="Gene3D" id="1.10.8.60">
    <property type="match status" value="1"/>
</dbReference>
<feature type="domain" description="Clp ATPase C-terminal" evidence="8">
    <location>
        <begin position="360"/>
        <end position="456"/>
    </location>
</feature>
<dbReference type="HAMAP" id="MF_00249">
    <property type="entry name" value="HslU"/>
    <property type="match status" value="1"/>
</dbReference>
<evidence type="ECO:0000256" key="6">
    <source>
        <dbReference type="SAM" id="MobiDB-lite"/>
    </source>
</evidence>
<dbReference type="PANTHER" id="PTHR48102:SF3">
    <property type="entry name" value="ATP-DEPENDENT PROTEASE ATPASE SUBUNIT HSLU"/>
    <property type="match status" value="1"/>
</dbReference>
<dbReference type="GO" id="GO:0009376">
    <property type="term" value="C:HslUV protease complex"/>
    <property type="evidence" value="ECO:0007669"/>
    <property type="project" value="UniProtKB-UniRule"/>
</dbReference>
<comment type="caution">
    <text evidence="9">The sequence shown here is derived from an EMBL/GenBank/DDBJ whole genome shotgun (WGS) entry which is preliminary data.</text>
</comment>
<dbReference type="GO" id="GO:0036402">
    <property type="term" value="F:proteasome-activating activity"/>
    <property type="evidence" value="ECO:0007669"/>
    <property type="project" value="UniProtKB-UniRule"/>
</dbReference>
<keyword evidence="4 5" id="KW-0143">Chaperone</keyword>
<dbReference type="PANTHER" id="PTHR48102">
    <property type="entry name" value="ATP-DEPENDENT CLP PROTEASE ATP-BINDING SUBUNIT CLPX-LIKE, MITOCHONDRIAL-RELATED"/>
    <property type="match status" value="1"/>
</dbReference>
<keyword evidence="3 5" id="KW-0067">ATP-binding</keyword>
<dbReference type="NCBIfam" id="TIGR00390">
    <property type="entry name" value="hslU"/>
    <property type="match status" value="1"/>
</dbReference>
<dbReference type="RefSeq" id="WP_095655189.1">
    <property type="nucleotide sequence ID" value="NZ_NPOA01000005.1"/>
</dbReference>
<dbReference type="InterPro" id="IPR003959">
    <property type="entry name" value="ATPase_AAA_core"/>
</dbReference>
<name>A0A2A2IFX0_9BACI</name>
<feature type="domain" description="AAA+ ATPase" evidence="7">
    <location>
        <begin position="50"/>
        <end position="341"/>
    </location>
</feature>
<dbReference type="SMART" id="SM01086">
    <property type="entry name" value="ClpB_D2-small"/>
    <property type="match status" value="1"/>
</dbReference>
<feature type="binding site" evidence="5">
    <location>
        <position position="418"/>
    </location>
    <ligand>
        <name>ATP</name>
        <dbReference type="ChEBI" id="CHEBI:30616"/>
    </ligand>
</feature>
<comment type="subunit">
    <text evidence="5">A double ring-shaped homohexamer of HslV is capped on each side by a ring-shaped HslU homohexamer. The assembly of the HslU/HslV complex is dependent on binding of ATP.</text>
</comment>